<accession>A0A222MXU7</accession>
<feature type="transmembrane region" description="Helical" evidence="1">
    <location>
        <begin position="96"/>
        <end position="114"/>
    </location>
</feature>
<dbReference type="KEGG" id="cavi:CAV_0729"/>
<reference evidence="2 3" key="1">
    <citation type="submission" date="2017-07" db="EMBL/GenBank/DDBJ databases">
        <title>Analysis of two Campylobacter avium genomes and identification of a novel hippuricase gene.</title>
        <authorList>
            <person name="Miller W.G."/>
            <person name="Chapman M.H."/>
            <person name="Yee E."/>
            <person name="Revez J."/>
            <person name="Bono J.L."/>
            <person name="Rossi M."/>
        </authorList>
    </citation>
    <scope>NUCLEOTIDE SEQUENCE [LARGE SCALE GENOMIC DNA]</scope>
    <source>
        <strain evidence="2 3">LMG 24591</strain>
    </source>
</reference>
<feature type="transmembrane region" description="Helical" evidence="1">
    <location>
        <begin position="126"/>
        <end position="146"/>
    </location>
</feature>
<dbReference type="RefSeq" id="WP_094325161.1">
    <property type="nucleotide sequence ID" value="NZ_CP022347.1"/>
</dbReference>
<keyword evidence="1" id="KW-0472">Membrane</keyword>
<name>A0A222MXU7_9BACT</name>
<keyword evidence="1" id="KW-1133">Transmembrane helix</keyword>
<evidence type="ECO:0000313" key="2">
    <source>
        <dbReference type="EMBL" id="ASQ30396.1"/>
    </source>
</evidence>
<keyword evidence="3" id="KW-1185">Reference proteome</keyword>
<feature type="transmembrane region" description="Helical" evidence="1">
    <location>
        <begin position="6"/>
        <end position="34"/>
    </location>
</feature>
<protein>
    <submittedName>
        <fullName evidence="2">Uncharacterized protein</fullName>
    </submittedName>
</protein>
<feature type="transmembrane region" description="Helical" evidence="1">
    <location>
        <begin position="71"/>
        <end position="90"/>
    </location>
</feature>
<keyword evidence="1" id="KW-0812">Transmembrane</keyword>
<dbReference type="AlphaFoldDB" id="A0A222MXU7"/>
<dbReference type="OrthoDB" id="5363482at2"/>
<dbReference type="EMBL" id="CP022347">
    <property type="protein sequence ID" value="ASQ30396.1"/>
    <property type="molecule type" value="Genomic_DNA"/>
</dbReference>
<evidence type="ECO:0000256" key="1">
    <source>
        <dbReference type="SAM" id="Phobius"/>
    </source>
</evidence>
<feature type="transmembrane region" description="Helical" evidence="1">
    <location>
        <begin position="229"/>
        <end position="245"/>
    </location>
</feature>
<gene>
    <name evidence="2" type="ORF">CAV_0729</name>
</gene>
<feature type="transmembrane region" description="Helical" evidence="1">
    <location>
        <begin position="166"/>
        <end position="193"/>
    </location>
</feature>
<organism evidence="2 3">
    <name type="scientific">Campylobacter avium LMG 24591</name>
    <dbReference type="NCBI Taxonomy" id="522484"/>
    <lineage>
        <taxon>Bacteria</taxon>
        <taxon>Pseudomonadati</taxon>
        <taxon>Campylobacterota</taxon>
        <taxon>Epsilonproteobacteria</taxon>
        <taxon>Campylobacterales</taxon>
        <taxon>Campylobacteraceae</taxon>
        <taxon>Campylobacter</taxon>
    </lineage>
</organism>
<evidence type="ECO:0000313" key="3">
    <source>
        <dbReference type="Proteomes" id="UP000201169"/>
    </source>
</evidence>
<dbReference type="Proteomes" id="UP000201169">
    <property type="component" value="Chromosome"/>
</dbReference>
<sequence>MSFFAILALFIIALAWQDLVYVFFFSIFIFYAIYRENLSFLKARKLIIKKASIQKNSFFDKLSKGRAYTKILSFCFSISLVCSLLLNLMYANKLDLLFFFLIFPLVFLLLKFILKSQFKSSSYNIFYFIAFSAFFSALIYAILNAFTKEPLEAFVYLKENIDLYKISSFSFLNFFSQGVHILAVLKNFLLLYFDNLAIEILIFCFDFINSFFSFLALGFLYSFCFRKKAYIFLVLFLGLLLFFVYDDKRNKEKIYQDSLPFIFENIKNANILDENLTYIKENLKHNVHFLKSFKQILEKSALDIGFWWFSAEKKELEKELEKALNEI</sequence>
<proteinExistence type="predicted"/>
<feature type="transmembrane region" description="Helical" evidence="1">
    <location>
        <begin position="200"/>
        <end position="223"/>
    </location>
</feature>